<dbReference type="InterPro" id="IPR000571">
    <property type="entry name" value="Znf_CCCH"/>
</dbReference>
<dbReference type="GO" id="GO:0003729">
    <property type="term" value="F:mRNA binding"/>
    <property type="evidence" value="ECO:0007669"/>
    <property type="project" value="InterPro"/>
</dbReference>
<evidence type="ECO:0000259" key="6">
    <source>
        <dbReference type="PROSITE" id="PS50103"/>
    </source>
</evidence>
<comment type="caution">
    <text evidence="7">The sequence shown here is derived from an EMBL/GenBank/DDBJ whole genome shotgun (WGS) entry which is preliminary data.</text>
</comment>
<dbReference type="OrthoDB" id="410307at2759"/>
<organism evidence="7">
    <name type="scientific">Cladocopium goreaui</name>
    <dbReference type="NCBI Taxonomy" id="2562237"/>
    <lineage>
        <taxon>Eukaryota</taxon>
        <taxon>Sar</taxon>
        <taxon>Alveolata</taxon>
        <taxon>Dinophyceae</taxon>
        <taxon>Suessiales</taxon>
        <taxon>Symbiodiniaceae</taxon>
        <taxon>Cladocopium</taxon>
    </lineage>
</organism>
<evidence type="ECO:0000256" key="2">
    <source>
        <dbReference type="ARBA" id="ARBA00022737"/>
    </source>
</evidence>
<evidence type="ECO:0000256" key="4">
    <source>
        <dbReference type="ARBA" id="ARBA00022833"/>
    </source>
</evidence>
<keyword evidence="3 5" id="KW-0863">Zinc-finger</keyword>
<dbReference type="EMBL" id="CAMXCT020000854">
    <property type="protein sequence ID" value="CAL1137390.1"/>
    <property type="molecule type" value="Genomic_DNA"/>
</dbReference>
<name>A0A9P1C2Q3_9DINO</name>
<keyword evidence="4 5" id="KW-0862">Zinc</keyword>
<evidence type="ECO:0000313" key="8">
    <source>
        <dbReference type="EMBL" id="CAL4771327.1"/>
    </source>
</evidence>
<keyword evidence="9" id="KW-1185">Reference proteome</keyword>
<dbReference type="Pfam" id="PF00642">
    <property type="entry name" value="zf-CCCH"/>
    <property type="match status" value="2"/>
</dbReference>
<feature type="zinc finger region" description="C3H1-type" evidence="5">
    <location>
        <begin position="134"/>
        <end position="161"/>
    </location>
</feature>
<dbReference type="EMBL" id="CAMXCT010000854">
    <property type="protein sequence ID" value="CAI3984015.1"/>
    <property type="molecule type" value="Genomic_DNA"/>
</dbReference>
<dbReference type="PROSITE" id="PS50103">
    <property type="entry name" value="ZF_C3H1"/>
    <property type="match status" value="3"/>
</dbReference>
<feature type="domain" description="C3H1-type" evidence="6">
    <location>
        <begin position="99"/>
        <end position="126"/>
    </location>
</feature>
<dbReference type="AlphaFoldDB" id="A0A9P1C2Q3"/>
<dbReference type="EMBL" id="CAMXCT030000854">
    <property type="protein sequence ID" value="CAL4771327.1"/>
    <property type="molecule type" value="Genomic_DNA"/>
</dbReference>
<feature type="zinc finger region" description="C3H1-type" evidence="5">
    <location>
        <begin position="64"/>
        <end position="91"/>
    </location>
</feature>
<dbReference type="GO" id="GO:0008270">
    <property type="term" value="F:zinc ion binding"/>
    <property type="evidence" value="ECO:0007669"/>
    <property type="project" value="UniProtKB-KW"/>
</dbReference>
<protein>
    <recommendedName>
        <fullName evidence="6">C3H1-type domain-containing protein</fullName>
    </recommendedName>
</protein>
<dbReference type="Proteomes" id="UP001152797">
    <property type="component" value="Unassembled WGS sequence"/>
</dbReference>
<accession>A0A9P1C2Q3</accession>
<feature type="domain" description="C3H1-type" evidence="6">
    <location>
        <begin position="134"/>
        <end position="161"/>
    </location>
</feature>
<dbReference type="PANTHER" id="PTHR12547:SF18">
    <property type="entry name" value="PROTEIN TIS11"/>
    <property type="match status" value="1"/>
</dbReference>
<evidence type="ECO:0000256" key="3">
    <source>
        <dbReference type="ARBA" id="ARBA00022771"/>
    </source>
</evidence>
<feature type="zinc finger region" description="C3H1-type" evidence="5">
    <location>
        <begin position="99"/>
        <end position="126"/>
    </location>
</feature>
<dbReference type="PANTHER" id="PTHR12547">
    <property type="entry name" value="CCCH ZINC FINGER/TIS11-RELATED"/>
    <property type="match status" value="1"/>
</dbReference>
<evidence type="ECO:0000313" key="7">
    <source>
        <dbReference type="EMBL" id="CAI3984015.1"/>
    </source>
</evidence>
<feature type="non-terminal residue" evidence="7">
    <location>
        <position position="1"/>
    </location>
</feature>
<dbReference type="SUPFAM" id="SSF90229">
    <property type="entry name" value="CCCH zinc finger"/>
    <property type="match status" value="3"/>
</dbReference>
<proteinExistence type="predicted"/>
<gene>
    <name evidence="7" type="ORF">C1SCF055_LOCUS11572</name>
</gene>
<dbReference type="Gene3D" id="4.10.1000.10">
    <property type="entry name" value="Zinc finger, CCCH-type"/>
    <property type="match status" value="3"/>
</dbReference>
<keyword evidence="2" id="KW-0677">Repeat</keyword>
<feature type="non-terminal residue" evidence="7">
    <location>
        <position position="339"/>
    </location>
</feature>
<feature type="domain" description="C3H1-type" evidence="6">
    <location>
        <begin position="64"/>
        <end position="91"/>
    </location>
</feature>
<evidence type="ECO:0000313" key="9">
    <source>
        <dbReference type="Proteomes" id="UP001152797"/>
    </source>
</evidence>
<dbReference type="SMART" id="SM00356">
    <property type="entry name" value="ZnF_C3H1"/>
    <property type="match status" value="3"/>
</dbReference>
<keyword evidence="1 5" id="KW-0479">Metal-binding</keyword>
<evidence type="ECO:0000256" key="1">
    <source>
        <dbReference type="ARBA" id="ARBA00022723"/>
    </source>
</evidence>
<reference evidence="8 9" key="2">
    <citation type="submission" date="2024-05" db="EMBL/GenBank/DDBJ databases">
        <authorList>
            <person name="Chen Y."/>
            <person name="Shah S."/>
            <person name="Dougan E. K."/>
            <person name="Thang M."/>
            <person name="Chan C."/>
        </authorList>
    </citation>
    <scope>NUCLEOTIDE SEQUENCE [LARGE SCALE GENOMIC DNA]</scope>
</reference>
<sequence>PVTPLSSSELPVHFVAPLPISFLSLWPCGTLSRNASGLRPMPRKSKVAKGAATQKDRSRYEQQFLKTQPCSFYAKGKCTRGDQCTFAHGDVELQALPDLSKTSLCQDYAEFGACHNLNCCFAHGVEELRATTKFYKTSMCKFHMMRQCRIGVYCRHAHDESELQELPTEAFQKTQEELLEEQLLPSILRECYSVNPRICEPFKTQTAAYGERFGIHDTAPHIHGWIQSDQTTLAPGNEVSEVPWGLQFVESAKIMTRLPCGILRLSMRLQSMLCALTVRRDNGKGAPGSHGEALQPGWGWSLTDFPKVHGSPVSAHPFVFQTCGRSKEGMMGMNNAPSL</sequence>
<evidence type="ECO:0000256" key="5">
    <source>
        <dbReference type="PROSITE-ProRule" id="PRU00723"/>
    </source>
</evidence>
<reference evidence="7" key="1">
    <citation type="submission" date="2022-10" db="EMBL/GenBank/DDBJ databases">
        <authorList>
            <person name="Chen Y."/>
            <person name="Dougan E. K."/>
            <person name="Chan C."/>
            <person name="Rhodes N."/>
            <person name="Thang M."/>
        </authorList>
    </citation>
    <scope>NUCLEOTIDE SEQUENCE</scope>
</reference>
<dbReference type="InterPro" id="IPR036855">
    <property type="entry name" value="Znf_CCCH_sf"/>
</dbReference>
<dbReference type="InterPro" id="IPR045877">
    <property type="entry name" value="ZFP36-like"/>
</dbReference>